<dbReference type="EMBL" id="JBHSSW010000066">
    <property type="protein sequence ID" value="MFC6199688.1"/>
    <property type="molecule type" value="Genomic_DNA"/>
</dbReference>
<dbReference type="Proteomes" id="UP001596303">
    <property type="component" value="Unassembled WGS sequence"/>
</dbReference>
<dbReference type="InterPro" id="IPR029045">
    <property type="entry name" value="ClpP/crotonase-like_dom_sf"/>
</dbReference>
<keyword evidence="4" id="KW-1185">Reference proteome</keyword>
<dbReference type="RefSeq" id="WP_377380995.1">
    <property type="nucleotide sequence ID" value="NZ_JBHSSW010000066.1"/>
</dbReference>
<dbReference type="InterPro" id="IPR011763">
    <property type="entry name" value="COA_CT_C"/>
</dbReference>
<dbReference type="Gene3D" id="3.90.226.10">
    <property type="entry name" value="2-enoyl-CoA Hydratase, Chain A, domain 1"/>
    <property type="match status" value="2"/>
</dbReference>
<protein>
    <submittedName>
        <fullName evidence="3">Acyl-CoA carboxylase subunit beta</fullName>
        <ecNumber evidence="3">6.-.-.-</ecNumber>
    </submittedName>
</protein>
<dbReference type="EC" id="6.-.-.-" evidence="3"/>
<evidence type="ECO:0000259" key="1">
    <source>
        <dbReference type="PROSITE" id="PS50980"/>
    </source>
</evidence>
<reference evidence="4" key="1">
    <citation type="journal article" date="2019" name="Int. J. Syst. Evol. Microbiol.">
        <title>The Global Catalogue of Microorganisms (GCM) 10K type strain sequencing project: providing services to taxonomists for standard genome sequencing and annotation.</title>
        <authorList>
            <consortium name="The Broad Institute Genomics Platform"/>
            <consortium name="The Broad Institute Genome Sequencing Center for Infectious Disease"/>
            <person name="Wu L."/>
            <person name="Ma J."/>
        </authorList>
    </citation>
    <scope>NUCLEOTIDE SEQUENCE [LARGE SCALE GENOMIC DNA]</scope>
    <source>
        <strain evidence="4">CGMCC-1.15741</strain>
    </source>
</reference>
<dbReference type="PANTHER" id="PTHR43842:SF2">
    <property type="entry name" value="PROPIONYL-COA CARBOXYLASE BETA CHAIN, MITOCHONDRIAL"/>
    <property type="match status" value="1"/>
</dbReference>
<dbReference type="PANTHER" id="PTHR43842">
    <property type="entry name" value="PROPIONYL-COA CARBOXYLASE BETA CHAIN"/>
    <property type="match status" value="1"/>
</dbReference>
<dbReference type="InterPro" id="IPR051047">
    <property type="entry name" value="AccD/PCCB"/>
</dbReference>
<evidence type="ECO:0000313" key="4">
    <source>
        <dbReference type="Proteomes" id="UP001596303"/>
    </source>
</evidence>
<gene>
    <name evidence="3" type="ORF">ACFQDM_16530</name>
</gene>
<evidence type="ECO:0000259" key="2">
    <source>
        <dbReference type="PROSITE" id="PS50989"/>
    </source>
</evidence>
<dbReference type="SUPFAM" id="SSF52096">
    <property type="entry name" value="ClpP/crotonase"/>
    <property type="match status" value="2"/>
</dbReference>
<proteinExistence type="predicted"/>
<dbReference type="PROSITE" id="PS50980">
    <property type="entry name" value="COA_CT_NTER"/>
    <property type="match status" value="1"/>
</dbReference>
<name>A0ABW1SEE4_9PROT</name>
<feature type="domain" description="CoA carboxyltransferase C-terminal" evidence="2">
    <location>
        <begin position="264"/>
        <end position="492"/>
    </location>
</feature>
<evidence type="ECO:0000313" key="3">
    <source>
        <dbReference type="EMBL" id="MFC6199688.1"/>
    </source>
</evidence>
<dbReference type="PROSITE" id="PS50989">
    <property type="entry name" value="COA_CT_CTER"/>
    <property type="match status" value="1"/>
</dbReference>
<accession>A0ABW1SEE4</accession>
<dbReference type="InterPro" id="IPR011762">
    <property type="entry name" value="COA_CT_N"/>
</dbReference>
<keyword evidence="3" id="KW-0436">Ligase</keyword>
<comment type="caution">
    <text evidence="3">The sequence shown here is derived from an EMBL/GenBank/DDBJ whole genome shotgun (WGS) entry which is preliminary data.</text>
</comment>
<dbReference type="GO" id="GO:0016874">
    <property type="term" value="F:ligase activity"/>
    <property type="evidence" value="ECO:0007669"/>
    <property type="project" value="UniProtKB-KW"/>
</dbReference>
<organism evidence="3 4">
    <name type="scientific">Ponticaulis profundi</name>
    <dbReference type="NCBI Taxonomy" id="2665222"/>
    <lineage>
        <taxon>Bacteria</taxon>
        <taxon>Pseudomonadati</taxon>
        <taxon>Pseudomonadota</taxon>
        <taxon>Alphaproteobacteria</taxon>
        <taxon>Hyphomonadales</taxon>
        <taxon>Hyphomonadaceae</taxon>
        <taxon>Ponticaulis</taxon>
    </lineage>
</organism>
<feature type="domain" description="CoA carboxyltransferase N-terminal" evidence="1">
    <location>
        <begin position="1"/>
        <end position="257"/>
    </location>
</feature>
<dbReference type="Pfam" id="PF01039">
    <property type="entry name" value="Carboxyl_trans"/>
    <property type="match status" value="1"/>
</dbReference>
<sequence>MKDILEALEAKREQARIGGGQKRIDRQHEKGKLTARERIELLLDEGSFEEWDMFVEHTCNDFGMSEQKTPGDGVVTGWGTVNGRLVYVFSKDFTVFGGSLSKAHAAKIVKVQKAAAKNGAPVIGLFDAGGARIQEGVDSLAGYADIFMENVLSSGVIPQISVIMGPCAGGDVYSPAMTDFIFMVKDTSYMYVTGPDVVKTVTNETVSHEDLGGARVHSSKSGVVDGAFDNDIEALTQIRRLVDFLPLSNRESAPTRPSFDNPERIDESLDTLVPDNPNKPYDMRELIEKVADEGDFFEIGKDFGMNILTGFGRMEGQTVGFVANQPMSLAGVLDIDASRKAARFVRFCDCFNIPIVTFVDVPGFMPGTKQEYGGLIKHGAKLLFAYAEATVPKVTIITRKAYGGAYDVMSSKHLRGDVNYAWPKAEIAVMGAKGAVEIIFRSDLGNEEKIAEKTKEYEDNFANPFVAARKGYIDDIIMPHSTRKRVARALRQLKTKNVTNPAKKHDNIPL</sequence>
<dbReference type="InterPro" id="IPR034733">
    <property type="entry name" value="AcCoA_carboxyl_beta"/>
</dbReference>